<gene>
    <name evidence="3" type="ORF">BDZ94DRAFT_1066032</name>
</gene>
<dbReference type="Proteomes" id="UP000807353">
    <property type="component" value="Unassembled WGS sequence"/>
</dbReference>
<comment type="caution">
    <text evidence="3">The sequence shown here is derived from an EMBL/GenBank/DDBJ whole genome shotgun (WGS) entry which is preliminary data.</text>
</comment>
<evidence type="ECO:0000313" key="3">
    <source>
        <dbReference type="EMBL" id="KAF9458976.1"/>
    </source>
</evidence>
<evidence type="ECO:0000256" key="2">
    <source>
        <dbReference type="SAM" id="Phobius"/>
    </source>
</evidence>
<keyword evidence="2" id="KW-0472">Membrane</keyword>
<dbReference type="EMBL" id="MU150326">
    <property type="protein sequence ID" value="KAF9458976.1"/>
    <property type="molecule type" value="Genomic_DNA"/>
</dbReference>
<organism evidence="3 4">
    <name type="scientific">Collybia nuda</name>
    <dbReference type="NCBI Taxonomy" id="64659"/>
    <lineage>
        <taxon>Eukaryota</taxon>
        <taxon>Fungi</taxon>
        <taxon>Dikarya</taxon>
        <taxon>Basidiomycota</taxon>
        <taxon>Agaricomycotina</taxon>
        <taxon>Agaricomycetes</taxon>
        <taxon>Agaricomycetidae</taxon>
        <taxon>Agaricales</taxon>
        <taxon>Tricholomatineae</taxon>
        <taxon>Clitocybaceae</taxon>
        <taxon>Collybia</taxon>
    </lineage>
</organism>
<keyword evidence="4" id="KW-1185">Reference proteome</keyword>
<evidence type="ECO:0000256" key="1">
    <source>
        <dbReference type="SAM" id="MobiDB-lite"/>
    </source>
</evidence>
<reference evidence="3" key="1">
    <citation type="submission" date="2020-11" db="EMBL/GenBank/DDBJ databases">
        <authorList>
            <consortium name="DOE Joint Genome Institute"/>
            <person name="Ahrendt S."/>
            <person name="Riley R."/>
            <person name="Andreopoulos W."/>
            <person name="Labutti K."/>
            <person name="Pangilinan J."/>
            <person name="Ruiz-Duenas F.J."/>
            <person name="Barrasa J.M."/>
            <person name="Sanchez-Garcia M."/>
            <person name="Camarero S."/>
            <person name="Miyauchi S."/>
            <person name="Serrano A."/>
            <person name="Linde D."/>
            <person name="Babiker R."/>
            <person name="Drula E."/>
            <person name="Ayuso-Fernandez I."/>
            <person name="Pacheco R."/>
            <person name="Padilla G."/>
            <person name="Ferreira P."/>
            <person name="Barriuso J."/>
            <person name="Kellner H."/>
            <person name="Castanera R."/>
            <person name="Alfaro M."/>
            <person name="Ramirez L."/>
            <person name="Pisabarro A.G."/>
            <person name="Kuo A."/>
            <person name="Tritt A."/>
            <person name="Lipzen A."/>
            <person name="He G."/>
            <person name="Yan M."/>
            <person name="Ng V."/>
            <person name="Cullen D."/>
            <person name="Martin F."/>
            <person name="Rosso M.-N."/>
            <person name="Henrissat B."/>
            <person name="Hibbett D."/>
            <person name="Martinez A.T."/>
            <person name="Grigoriev I.V."/>
        </authorList>
    </citation>
    <scope>NUCLEOTIDE SEQUENCE</scope>
    <source>
        <strain evidence="3">CBS 247.69</strain>
    </source>
</reference>
<dbReference type="AlphaFoldDB" id="A0A9P6CAZ6"/>
<feature type="region of interest" description="Disordered" evidence="1">
    <location>
        <begin position="113"/>
        <end position="136"/>
    </location>
</feature>
<keyword evidence="2" id="KW-1133">Transmembrane helix</keyword>
<feature type="compositionally biased region" description="Polar residues" evidence="1">
    <location>
        <begin position="117"/>
        <end position="134"/>
    </location>
</feature>
<feature type="transmembrane region" description="Helical" evidence="2">
    <location>
        <begin position="36"/>
        <end position="58"/>
    </location>
</feature>
<sequence>MNSSTVIIPRTLFITLSFVFYLALEPSGFDASPTTFWIINTIFFIALLSIFTFSFNAIANVNTLFDLCGVVWYLGEITIYLGKALGHIGDALGKALVYMGEVIKQKATKPLPREVEPNTQHCHTHTPINETTEASPPPYKLLYTPDDHAFINSLQVLIPHQQV</sequence>
<keyword evidence="2" id="KW-0812">Transmembrane</keyword>
<proteinExistence type="predicted"/>
<feature type="transmembrane region" description="Helical" evidence="2">
    <location>
        <begin position="6"/>
        <end position="24"/>
    </location>
</feature>
<protein>
    <submittedName>
        <fullName evidence="3">Uncharacterized protein</fullName>
    </submittedName>
</protein>
<evidence type="ECO:0000313" key="4">
    <source>
        <dbReference type="Proteomes" id="UP000807353"/>
    </source>
</evidence>
<name>A0A9P6CAZ6_9AGAR</name>
<accession>A0A9P6CAZ6</accession>